<evidence type="ECO:0000313" key="12">
    <source>
        <dbReference type="EMBL" id="KXB42477.1"/>
    </source>
</evidence>
<evidence type="ECO:0000256" key="9">
    <source>
        <dbReference type="ARBA" id="ARBA00048721"/>
    </source>
</evidence>
<dbReference type="EMBL" id="LSCV01000002">
    <property type="protein sequence ID" value="KXB42477.1"/>
    <property type="molecule type" value="Genomic_DNA"/>
</dbReference>
<dbReference type="CDD" id="cd02165">
    <property type="entry name" value="NMNAT"/>
    <property type="match status" value="1"/>
</dbReference>
<dbReference type="PANTHER" id="PTHR39321:SF3">
    <property type="entry name" value="PHOSPHOPANTETHEINE ADENYLYLTRANSFERASE"/>
    <property type="match status" value="1"/>
</dbReference>
<protein>
    <recommendedName>
        <fullName evidence="10">Probable nicotinate-nucleotide adenylyltransferase</fullName>
        <ecNumber evidence="10">2.7.7.18</ecNumber>
    </recommendedName>
    <alternativeName>
        <fullName evidence="10">Deamido-NAD(+) diphosphorylase</fullName>
    </alternativeName>
    <alternativeName>
        <fullName evidence="10">Deamido-NAD(+) pyrophosphorylase</fullName>
    </alternativeName>
    <alternativeName>
        <fullName evidence="10">Nicotinate mononucleotide adenylyltransferase</fullName>
        <shortName evidence="10">NaMN adenylyltransferase</shortName>
    </alternativeName>
</protein>
<gene>
    <name evidence="10" type="primary">nadD</name>
    <name evidence="12" type="ORF">HMPREF1872_00153</name>
</gene>
<reference evidence="13" key="1">
    <citation type="submission" date="2016-01" db="EMBL/GenBank/DDBJ databases">
        <authorList>
            <person name="Mitreva M."/>
            <person name="Pepin K.H."/>
            <person name="Mihindukulasuriya K.A."/>
            <person name="Fulton R."/>
            <person name="Fronick C."/>
            <person name="O'Laughlin M."/>
            <person name="Miner T."/>
            <person name="Herter B."/>
            <person name="Rosa B.A."/>
            <person name="Cordes M."/>
            <person name="Tomlinson C."/>
            <person name="Wollam A."/>
            <person name="Palsikar V.B."/>
            <person name="Mardis E.R."/>
            <person name="Wilson R.K."/>
        </authorList>
    </citation>
    <scope>NUCLEOTIDE SEQUENCE [LARGE SCALE GENOMIC DNA]</scope>
    <source>
        <strain evidence="13">KA00274</strain>
    </source>
</reference>
<dbReference type="NCBIfam" id="TIGR00125">
    <property type="entry name" value="cyt_tran_rel"/>
    <property type="match status" value="1"/>
</dbReference>
<evidence type="ECO:0000256" key="7">
    <source>
        <dbReference type="ARBA" id="ARBA00022840"/>
    </source>
</evidence>
<evidence type="ECO:0000256" key="8">
    <source>
        <dbReference type="ARBA" id="ARBA00023027"/>
    </source>
</evidence>
<dbReference type="SUPFAM" id="SSF52374">
    <property type="entry name" value="Nucleotidylyl transferase"/>
    <property type="match status" value="1"/>
</dbReference>
<dbReference type="Gene3D" id="3.40.50.620">
    <property type="entry name" value="HUPs"/>
    <property type="match status" value="1"/>
</dbReference>
<keyword evidence="8 10" id="KW-0520">NAD</keyword>
<dbReference type="InterPro" id="IPR014729">
    <property type="entry name" value="Rossmann-like_a/b/a_fold"/>
</dbReference>
<dbReference type="HAMAP" id="MF_00244">
    <property type="entry name" value="NaMN_adenylyltr"/>
    <property type="match status" value="1"/>
</dbReference>
<dbReference type="GO" id="GO:0005524">
    <property type="term" value="F:ATP binding"/>
    <property type="evidence" value="ECO:0007669"/>
    <property type="project" value="UniProtKB-KW"/>
</dbReference>
<dbReference type="RefSeq" id="WP_066712488.1">
    <property type="nucleotide sequence ID" value="NZ_JARFNM010000001.1"/>
</dbReference>
<evidence type="ECO:0000313" key="13">
    <source>
        <dbReference type="Proteomes" id="UP000070080"/>
    </source>
</evidence>
<dbReference type="InterPro" id="IPR004821">
    <property type="entry name" value="Cyt_trans-like"/>
</dbReference>
<evidence type="ECO:0000256" key="4">
    <source>
        <dbReference type="ARBA" id="ARBA00022679"/>
    </source>
</evidence>
<keyword evidence="5 10" id="KW-0548">Nucleotidyltransferase</keyword>
<dbReference type="SMART" id="SM00471">
    <property type="entry name" value="HDc"/>
    <property type="match status" value="1"/>
</dbReference>
<keyword evidence="3 10" id="KW-0662">Pyridine nucleotide biosynthesis</keyword>
<dbReference type="STRING" id="1497955.HMPREF1872_00153"/>
<dbReference type="OrthoDB" id="5295945at2"/>
<comment type="caution">
    <text evidence="12">The sequence shown here is derived from an EMBL/GenBank/DDBJ whole genome shotgun (WGS) entry which is preliminary data.</text>
</comment>
<sequence length="480" mass="55418">MQKIVLIGGSFNPIHLGHLKLISLACQLKDVSKVILMPAYCSPFKQQSEQVAACYRWQLIDLAFEDLLDLEQDFSYISKTEQEQIKEFYQAKRLEILDWEIKANEPSYTWHTLEKLQTLYSECELVLLGGSDLLKDFERWYQVEKILKVATLFVVSRPHYMQAASSLRDKLVSKYKARIELMNVDMPDISSAELRTELKSVPYAQAYSLIASEINNYYNLPDLKEIMPNLQANFLSKNELAFIAQNRLYQQPNLSSILSEETIRFVNRLINYNLQNLPWKRQSHCLNVMYFAFTLLIAKYQIEAKKAINLSEIKRILEAPWLNFANINLTDEQKQTCEEVVISGLFHDACKYSQLSNYKEVEAKLTEEDINSKIEHGPIAAHVLAKEFGCTNRTIIEAVYYHTTLRAQATLVDKLVYLADKLEFGRTYNDVVSLRASLALGYDETVKRVLRATTKLLESKQQHAHSLSLEALADLEEERN</sequence>
<dbReference type="SUPFAM" id="SSF109604">
    <property type="entry name" value="HD-domain/PDEase-like"/>
    <property type="match status" value="1"/>
</dbReference>
<dbReference type="InterPro" id="IPR003607">
    <property type="entry name" value="HD/PDEase_dom"/>
</dbReference>
<dbReference type="GO" id="GO:0009435">
    <property type="term" value="P:NAD+ biosynthetic process"/>
    <property type="evidence" value="ECO:0007669"/>
    <property type="project" value="UniProtKB-UniRule"/>
</dbReference>
<name>A0A133YH36_9FIRM</name>
<dbReference type="Pfam" id="PF01467">
    <property type="entry name" value="CTP_transf_like"/>
    <property type="match status" value="1"/>
</dbReference>
<evidence type="ECO:0000256" key="3">
    <source>
        <dbReference type="ARBA" id="ARBA00022642"/>
    </source>
</evidence>
<dbReference type="PATRIC" id="fig|1497955.3.peg.148"/>
<comment type="similarity">
    <text evidence="10">Belongs to the NadD family.</text>
</comment>
<comment type="catalytic activity">
    <reaction evidence="9 10">
        <text>nicotinate beta-D-ribonucleotide + ATP + H(+) = deamido-NAD(+) + diphosphate</text>
        <dbReference type="Rhea" id="RHEA:22860"/>
        <dbReference type="ChEBI" id="CHEBI:15378"/>
        <dbReference type="ChEBI" id="CHEBI:30616"/>
        <dbReference type="ChEBI" id="CHEBI:33019"/>
        <dbReference type="ChEBI" id="CHEBI:57502"/>
        <dbReference type="ChEBI" id="CHEBI:58437"/>
        <dbReference type="EC" id="2.7.7.18"/>
    </reaction>
</comment>
<feature type="domain" description="HD/PDEase" evidence="11">
    <location>
        <begin position="277"/>
        <end position="434"/>
    </location>
</feature>
<proteinExistence type="inferred from homology"/>
<keyword evidence="4 10" id="KW-0808">Transferase</keyword>
<evidence type="ECO:0000256" key="10">
    <source>
        <dbReference type="HAMAP-Rule" id="MF_00244"/>
    </source>
</evidence>
<dbReference type="UniPathway" id="UPA00253">
    <property type="reaction ID" value="UER00332"/>
</dbReference>
<keyword evidence="7 10" id="KW-0067">ATP-binding</keyword>
<dbReference type="InterPro" id="IPR005248">
    <property type="entry name" value="NadD/NMNAT"/>
</dbReference>
<dbReference type="AlphaFoldDB" id="A0A133YH36"/>
<comment type="function">
    <text evidence="1 10">Catalyzes the reversible adenylation of nicotinate mononucleotide (NaMN) to nicotinic acid adenine dinucleotide (NaAD).</text>
</comment>
<evidence type="ECO:0000256" key="2">
    <source>
        <dbReference type="ARBA" id="ARBA00005019"/>
    </source>
</evidence>
<organism evidence="12 13">
    <name type="scientific">Amygdalobacter nucleatus</name>
    <dbReference type="NCBI Taxonomy" id="3029274"/>
    <lineage>
        <taxon>Bacteria</taxon>
        <taxon>Bacillati</taxon>
        <taxon>Bacillota</taxon>
        <taxon>Clostridia</taxon>
        <taxon>Eubacteriales</taxon>
        <taxon>Oscillospiraceae</taxon>
        <taxon>Amygdalobacter</taxon>
    </lineage>
</organism>
<dbReference type="Proteomes" id="UP000070080">
    <property type="component" value="Unassembled WGS sequence"/>
</dbReference>
<evidence type="ECO:0000256" key="1">
    <source>
        <dbReference type="ARBA" id="ARBA00002324"/>
    </source>
</evidence>
<dbReference type="InterPro" id="IPR006674">
    <property type="entry name" value="HD_domain"/>
</dbReference>
<comment type="pathway">
    <text evidence="2 10">Cofactor biosynthesis; NAD(+) biosynthesis; deamido-NAD(+) from nicotinate D-ribonucleotide: step 1/1.</text>
</comment>
<evidence type="ECO:0000256" key="5">
    <source>
        <dbReference type="ARBA" id="ARBA00022695"/>
    </source>
</evidence>
<evidence type="ECO:0000256" key="6">
    <source>
        <dbReference type="ARBA" id="ARBA00022741"/>
    </source>
</evidence>
<dbReference type="Gene3D" id="1.10.3210.10">
    <property type="entry name" value="Hypothetical protein af1432"/>
    <property type="match status" value="1"/>
</dbReference>
<evidence type="ECO:0000259" key="11">
    <source>
        <dbReference type="SMART" id="SM00471"/>
    </source>
</evidence>
<dbReference type="Pfam" id="PF01966">
    <property type="entry name" value="HD"/>
    <property type="match status" value="1"/>
</dbReference>
<dbReference type="PANTHER" id="PTHR39321">
    <property type="entry name" value="NICOTINATE-NUCLEOTIDE ADENYLYLTRANSFERASE-RELATED"/>
    <property type="match status" value="1"/>
</dbReference>
<keyword evidence="6 10" id="KW-0547">Nucleotide-binding</keyword>
<dbReference type="EC" id="2.7.7.18" evidence="10"/>
<dbReference type="GO" id="GO:0004515">
    <property type="term" value="F:nicotinate-nucleotide adenylyltransferase activity"/>
    <property type="evidence" value="ECO:0007669"/>
    <property type="project" value="UniProtKB-UniRule"/>
</dbReference>
<keyword evidence="13" id="KW-1185">Reference proteome</keyword>
<accession>A0A133YH36</accession>